<dbReference type="AlphaFoldDB" id="A0A8S4QI58"/>
<dbReference type="OrthoDB" id="7490433at2759"/>
<accession>A0A8S4QI58</accession>
<name>A0A8S4QI58_9NEOP</name>
<feature type="non-terminal residue" evidence="2">
    <location>
        <position position="1"/>
    </location>
</feature>
<protein>
    <submittedName>
        <fullName evidence="2">Jg27388 protein</fullName>
    </submittedName>
</protein>
<keyword evidence="3" id="KW-1185">Reference proteome</keyword>
<dbReference type="EMBL" id="CAKXAJ010004143">
    <property type="protein sequence ID" value="CAH2208646.1"/>
    <property type="molecule type" value="Genomic_DNA"/>
</dbReference>
<reference evidence="2" key="1">
    <citation type="submission" date="2022-03" db="EMBL/GenBank/DDBJ databases">
        <authorList>
            <person name="Lindestad O."/>
        </authorList>
    </citation>
    <scope>NUCLEOTIDE SEQUENCE</scope>
</reference>
<feature type="region of interest" description="Disordered" evidence="1">
    <location>
        <begin position="83"/>
        <end position="105"/>
    </location>
</feature>
<organism evidence="2 3">
    <name type="scientific">Pararge aegeria aegeria</name>
    <dbReference type="NCBI Taxonomy" id="348720"/>
    <lineage>
        <taxon>Eukaryota</taxon>
        <taxon>Metazoa</taxon>
        <taxon>Ecdysozoa</taxon>
        <taxon>Arthropoda</taxon>
        <taxon>Hexapoda</taxon>
        <taxon>Insecta</taxon>
        <taxon>Pterygota</taxon>
        <taxon>Neoptera</taxon>
        <taxon>Endopterygota</taxon>
        <taxon>Lepidoptera</taxon>
        <taxon>Glossata</taxon>
        <taxon>Ditrysia</taxon>
        <taxon>Papilionoidea</taxon>
        <taxon>Nymphalidae</taxon>
        <taxon>Satyrinae</taxon>
        <taxon>Satyrini</taxon>
        <taxon>Parargina</taxon>
        <taxon>Pararge</taxon>
    </lineage>
</organism>
<feature type="compositionally biased region" description="Basic and acidic residues" evidence="1">
    <location>
        <begin position="85"/>
        <end position="97"/>
    </location>
</feature>
<evidence type="ECO:0000256" key="1">
    <source>
        <dbReference type="SAM" id="MobiDB-lite"/>
    </source>
</evidence>
<sequence length="166" mass="18666">ATQTSIVQCFRNAEDRNKWKRSGAAVAKENKSSSITTSLSRVNDQGGVIIDGESRWLNYTIAYKHAIHLVQQIRNGYTATCRSPEPSRLDSRAHHAQDTQSISAQRLRRGRRGLRLLTSSGRWGIRPRRREHESPSKNGVSALQALPEPRFDLACSGRRSLRFSAL</sequence>
<proteinExistence type="predicted"/>
<dbReference type="Proteomes" id="UP000838756">
    <property type="component" value="Unassembled WGS sequence"/>
</dbReference>
<gene>
    <name evidence="2" type="primary">jg27388</name>
    <name evidence="2" type="ORF">PAEG_LOCUS1207</name>
</gene>
<comment type="caution">
    <text evidence="2">The sequence shown here is derived from an EMBL/GenBank/DDBJ whole genome shotgun (WGS) entry which is preliminary data.</text>
</comment>
<evidence type="ECO:0000313" key="3">
    <source>
        <dbReference type="Proteomes" id="UP000838756"/>
    </source>
</evidence>
<evidence type="ECO:0000313" key="2">
    <source>
        <dbReference type="EMBL" id="CAH2208646.1"/>
    </source>
</evidence>